<dbReference type="EMBL" id="KB932225">
    <property type="protein sequence ID" value="KCV67390.1"/>
    <property type="molecule type" value="Genomic_DNA"/>
</dbReference>
<feature type="coiled-coil region" evidence="1">
    <location>
        <begin position="118"/>
        <end position="145"/>
    </location>
</feature>
<evidence type="ECO:0000313" key="3">
    <source>
        <dbReference type="EMBL" id="KCV67390.1"/>
    </source>
</evidence>
<reference evidence="3" key="1">
    <citation type="submission" date="2013-04" db="EMBL/GenBank/DDBJ databases">
        <title>The Genome Sequence of Fonticula alba ATCC 38817.</title>
        <authorList>
            <consortium name="The Broad Institute Genomics Platform"/>
            <person name="Russ C."/>
            <person name="Cuomo C."/>
            <person name="Burger G."/>
            <person name="Gray M.W."/>
            <person name="Holland P.W.H."/>
            <person name="King N."/>
            <person name="Lang F.B.F."/>
            <person name="Roger A.J."/>
            <person name="Ruiz-Trillo I."/>
            <person name="Brown M."/>
            <person name="Walker B."/>
            <person name="Young S."/>
            <person name="Zeng Q."/>
            <person name="Gargeya S."/>
            <person name="Fitzgerald M."/>
            <person name="Haas B."/>
            <person name="Abouelleil A."/>
            <person name="Allen A.W."/>
            <person name="Alvarado L."/>
            <person name="Arachchi H.M."/>
            <person name="Berlin A.M."/>
            <person name="Chapman S.B."/>
            <person name="Gainer-Dewar J."/>
            <person name="Goldberg J."/>
            <person name="Griggs A."/>
            <person name="Gujja S."/>
            <person name="Hansen M."/>
            <person name="Howarth C."/>
            <person name="Imamovic A."/>
            <person name="Ireland A."/>
            <person name="Larimer J."/>
            <person name="McCowan C."/>
            <person name="Murphy C."/>
            <person name="Pearson M."/>
            <person name="Poon T.W."/>
            <person name="Priest M."/>
            <person name="Roberts A."/>
            <person name="Saif S."/>
            <person name="Shea T."/>
            <person name="Sisk P."/>
            <person name="Sykes S."/>
            <person name="Wortman J."/>
            <person name="Nusbaum C."/>
            <person name="Birren B."/>
        </authorList>
    </citation>
    <scope>NUCLEOTIDE SEQUENCE [LARGE SCALE GENOMIC DNA]</scope>
    <source>
        <strain evidence="3">ATCC 38817</strain>
    </source>
</reference>
<feature type="compositionally biased region" description="Basic and acidic residues" evidence="2">
    <location>
        <begin position="196"/>
        <end position="212"/>
    </location>
</feature>
<evidence type="ECO:0000313" key="4">
    <source>
        <dbReference type="Proteomes" id="UP000030693"/>
    </source>
</evidence>
<dbReference type="Proteomes" id="UP000030693">
    <property type="component" value="Unassembled WGS sequence"/>
</dbReference>
<dbReference type="InterPro" id="IPR005024">
    <property type="entry name" value="Snf7_fam"/>
</dbReference>
<dbReference type="OMA" id="QQITMVM"/>
<sequence>MFGLFSSGRSNAAMENHLFNLRYTAKQMNRLSAKCTKEEAQEKAKLKKALQQGNHDGARIYAQNAIRKRSESLNYLKMSSRLDAVASRVQTAVTMNDVSRSMAGVVTQMDKAMQSMDLEKIQAIMQKFEQQFDDLDVRVDTMEDAMGSSTATMIPGEQVDTLIMQVADENGLEVNMSMANAPFGVPATQAQTSSNREQDELSQRLARLRNES</sequence>
<evidence type="ECO:0008006" key="5">
    <source>
        <dbReference type="Google" id="ProtNLM"/>
    </source>
</evidence>
<keyword evidence="4" id="KW-1185">Reference proteome</keyword>
<dbReference type="Pfam" id="PF03357">
    <property type="entry name" value="Snf7"/>
    <property type="match status" value="1"/>
</dbReference>
<dbReference type="GeneID" id="20530908"/>
<evidence type="ECO:0000256" key="1">
    <source>
        <dbReference type="SAM" id="Coils"/>
    </source>
</evidence>
<feature type="region of interest" description="Disordered" evidence="2">
    <location>
        <begin position="186"/>
        <end position="212"/>
    </location>
</feature>
<dbReference type="GO" id="GO:0007034">
    <property type="term" value="P:vacuolar transport"/>
    <property type="evidence" value="ECO:0007669"/>
    <property type="project" value="InterPro"/>
</dbReference>
<dbReference type="RefSeq" id="XP_009498201.1">
    <property type="nucleotide sequence ID" value="XM_009499926.1"/>
</dbReference>
<dbReference type="PANTHER" id="PTHR10476">
    <property type="entry name" value="CHARGED MULTIVESICULAR BODY PROTEIN"/>
    <property type="match status" value="1"/>
</dbReference>
<dbReference type="eggNOG" id="KOG3232">
    <property type="taxonomic scope" value="Eukaryota"/>
</dbReference>
<dbReference type="STRING" id="691883.A0A058YZH7"/>
<gene>
    <name evidence="3" type="ORF">H696_06183</name>
</gene>
<dbReference type="OrthoDB" id="10266568at2759"/>
<proteinExistence type="predicted"/>
<evidence type="ECO:0000256" key="2">
    <source>
        <dbReference type="SAM" id="MobiDB-lite"/>
    </source>
</evidence>
<protein>
    <recommendedName>
        <fullName evidence="5">Charged multivesicular body protein 1</fullName>
    </recommendedName>
</protein>
<name>A0A058YZH7_FONAL</name>
<organism evidence="3">
    <name type="scientific">Fonticula alba</name>
    <name type="common">Slime mold</name>
    <dbReference type="NCBI Taxonomy" id="691883"/>
    <lineage>
        <taxon>Eukaryota</taxon>
        <taxon>Rotosphaerida</taxon>
        <taxon>Fonticulaceae</taxon>
        <taxon>Fonticula</taxon>
    </lineage>
</organism>
<dbReference type="Gene3D" id="6.10.140.1230">
    <property type="match status" value="1"/>
</dbReference>
<dbReference type="AlphaFoldDB" id="A0A058YZH7"/>
<keyword evidence="1" id="KW-0175">Coiled coil</keyword>
<accession>A0A058YZH7</accession>